<dbReference type="PANTHER" id="PTHR43685:SF13">
    <property type="entry name" value="O ANTIGEN BIOSYNTHESIS RHAMNOSYLTRANSFERASE RFBN"/>
    <property type="match status" value="1"/>
</dbReference>
<evidence type="ECO:0000259" key="2">
    <source>
        <dbReference type="Pfam" id="PF00535"/>
    </source>
</evidence>
<dbReference type="InterPro" id="IPR027417">
    <property type="entry name" value="P-loop_NTPase"/>
</dbReference>
<dbReference type="Pfam" id="PF00535">
    <property type="entry name" value="Glycos_transf_2"/>
    <property type="match status" value="1"/>
</dbReference>
<feature type="coiled-coil region" evidence="1">
    <location>
        <begin position="428"/>
        <end position="539"/>
    </location>
</feature>
<keyword evidence="4" id="KW-1185">Reference proteome</keyword>
<dbReference type="EMBL" id="AEDD01000012">
    <property type="protein sequence ID" value="EFM09141.1"/>
    <property type="molecule type" value="Genomic_DNA"/>
</dbReference>
<reference evidence="3 4" key="1">
    <citation type="submission" date="2010-07" db="EMBL/GenBank/DDBJ databases">
        <title>The draft genome of Paenibacillus curdlanolyticus YK9.</title>
        <authorList>
            <consortium name="US DOE Joint Genome Institute (JGI-PGF)"/>
            <person name="Lucas S."/>
            <person name="Copeland A."/>
            <person name="Lapidus A."/>
            <person name="Cheng J.-F."/>
            <person name="Bruce D."/>
            <person name="Goodwin L."/>
            <person name="Pitluck S."/>
            <person name="Land M.L."/>
            <person name="Hauser L."/>
            <person name="Chang Y.-J."/>
            <person name="Jeffries C."/>
            <person name="Anderson I.J."/>
            <person name="Johnson E."/>
            <person name="Loganathan U."/>
            <person name="Mulhopadhyay B."/>
            <person name="Kyrpides N."/>
            <person name="Woyke T.J."/>
        </authorList>
    </citation>
    <scope>NUCLEOTIDE SEQUENCE [LARGE SCALE GENOMIC DNA]</scope>
    <source>
        <strain evidence="3 4">YK9</strain>
    </source>
</reference>
<dbReference type="STRING" id="717606.PaecuDRAFT_4144"/>
<gene>
    <name evidence="3" type="ORF">PaecuDRAFT_4144</name>
</gene>
<dbReference type="PANTHER" id="PTHR43685">
    <property type="entry name" value="GLYCOSYLTRANSFERASE"/>
    <property type="match status" value="1"/>
</dbReference>
<evidence type="ECO:0000313" key="3">
    <source>
        <dbReference type="EMBL" id="EFM09141.1"/>
    </source>
</evidence>
<organism evidence="3 4">
    <name type="scientific">Paenibacillus curdlanolyticus YK9</name>
    <dbReference type="NCBI Taxonomy" id="717606"/>
    <lineage>
        <taxon>Bacteria</taxon>
        <taxon>Bacillati</taxon>
        <taxon>Bacillota</taxon>
        <taxon>Bacilli</taxon>
        <taxon>Bacillales</taxon>
        <taxon>Paenibacillaceae</taxon>
        <taxon>Paenibacillus</taxon>
    </lineage>
</organism>
<dbReference type="eggNOG" id="COG3551">
    <property type="taxonomic scope" value="Bacteria"/>
</dbReference>
<dbReference type="SUPFAM" id="SSF52540">
    <property type="entry name" value="P-loop containing nucleoside triphosphate hydrolases"/>
    <property type="match status" value="1"/>
</dbReference>
<dbReference type="RefSeq" id="WP_006040127.1">
    <property type="nucleotide sequence ID" value="NZ_AEDD01000012.1"/>
</dbReference>
<dbReference type="SUPFAM" id="SSF53448">
    <property type="entry name" value="Nucleotide-diphospho-sugar transferases"/>
    <property type="match status" value="1"/>
</dbReference>
<dbReference type="Proteomes" id="UP000005387">
    <property type="component" value="Unassembled WGS sequence"/>
</dbReference>
<keyword evidence="3" id="KW-0808">Transferase</keyword>
<accession>E0IEQ3</accession>
<name>E0IEQ3_9BACL</name>
<proteinExistence type="predicted"/>
<dbReference type="AlphaFoldDB" id="E0IEQ3"/>
<dbReference type="GO" id="GO:0016740">
    <property type="term" value="F:transferase activity"/>
    <property type="evidence" value="ECO:0007669"/>
    <property type="project" value="UniProtKB-KW"/>
</dbReference>
<dbReference type="GO" id="GO:0044010">
    <property type="term" value="P:single-species biofilm formation"/>
    <property type="evidence" value="ECO:0007669"/>
    <property type="project" value="TreeGrafter"/>
</dbReference>
<dbReference type="Gene3D" id="3.90.550.10">
    <property type="entry name" value="Spore Coat Polysaccharide Biosynthesis Protein SpsA, Chain A"/>
    <property type="match status" value="1"/>
</dbReference>
<dbReference type="Gene3D" id="1.10.287.1490">
    <property type="match status" value="1"/>
</dbReference>
<feature type="domain" description="Glycosyltransferase 2-like" evidence="2">
    <location>
        <begin position="643"/>
        <end position="762"/>
    </location>
</feature>
<keyword evidence="1" id="KW-0175">Coiled coil</keyword>
<dbReference type="InterPro" id="IPR001173">
    <property type="entry name" value="Glyco_trans_2-like"/>
</dbReference>
<dbReference type="eggNOG" id="COG1216">
    <property type="taxonomic scope" value="Bacteria"/>
</dbReference>
<dbReference type="InterPro" id="IPR029044">
    <property type="entry name" value="Nucleotide-diphossugar_trans"/>
</dbReference>
<dbReference type="InterPro" id="IPR050834">
    <property type="entry name" value="Glycosyltransf_2"/>
</dbReference>
<dbReference type="OrthoDB" id="9816424at2"/>
<evidence type="ECO:0000313" key="4">
    <source>
        <dbReference type="Proteomes" id="UP000005387"/>
    </source>
</evidence>
<protein>
    <submittedName>
        <fullName evidence="3">Glycosyl transferase family 2</fullName>
    </submittedName>
</protein>
<sequence>MKADEQVVICVLGMHRSGTSAITRAINIAGAYVGESNELVQPLVDNPKGFWEYQEFVDINDRVLNQLDSAWDTVDVFPDKWWTREEIVSIKEEIKSIISDKFMDNRLWVFKDPRTCILLPLWKEVFSELQMKAKFVLSIRNPLDVYASLHKRDGYSESKSIGLWAHYTASAIHWTASDERLFVQYDAFLDHPVPYMQRLCRFIGSEMEYERMEAEVKEFLNPSLRHSNSESTAFTSNLQYPFIYRELYRVCLAMAAESDVISAELQAEVDQIYSDLKQLHETWARSRRHAKLQVFYKTSPEQPFGEEHSKIAHIEADGRYITYSFQLPPRVYAPLRIDVSDTPGAVIIRSIRLTDLDSGRLIGEWSADQSYDHVTASENMLTLGKNQGYVGLSLNHDPSLLIERFEMSHSPSKLEITMVHYRLMDALVEEIQGRYSNAQIAQEKLEAALKANREENQAISMQLDEYRLAEQTSRANIDQYKDQVSQLQEKISQLEHQGSMLESRSSELANQNKRLNESYGQAQAEVQQHRIEQARYQAELNHIYGSGGWRALLKYYKVRDRSFPVGSTRRKAIQLTKRALKLAKTVARNLKSYGVSTTIQKAKGKLVRNVGSSNVHVPVLTLDKALNAGAVYDFSKSSNLTVSIVIPTLNAGQDFELLLAMLNRQQGFKTIEIVVVDSGSSDDTVDLAEEYGAKVVKISPEQFSHSYARNLGAEHASAEHYLLIMTQDAMPTSDHWLYELYAAAEANDLVAVSCAESSREDVDLFYRIICWAHYNFLGVEDCDRIMSMPKVRNYENLRCNAQLSDVACLLRKDIFMQYKYRFDYAEDLDLGLRLIADGYRIGLLGQTKVIHSHKRPPYYHLKRGFVDNLFMHQMFDDYSVPNLKPAAMKRDIVYTFTVISNIIEEISRNPDHYSGIDDLKNLIHRMLDEAIVVPYAVLAHLPVSEYADEKTQLFVAKLLDEYKQMEIYPQYNGDGILLHALKGFSTTIFDYLKRSYEVIDRHTLEDFKSALMKAFAIQAGAHLSLCYVSDEQHKSILAEIHGELTKGV</sequence>
<evidence type="ECO:0000256" key="1">
    <source>
        <dbReference type="SAM" id="Coils"/>
    </source>
</evidence>
<dbReference type="Pfam" id="PF13469">
    <property type="entry name" value="Sulfotransfer_3"/>
    <property type="match status" value="1"/>
</dbReference>
<dbReference type="Gene3D" id="3.40.50.300">
    <property type="entry name" value="P-loop containing nucleotide triphosphate hydrolases"/>
    <property type="match status" value="1"/>
</dbReference>